<dbReference type="Proteomes" id="UP001066276">
    <property type="component" value="Chromosome 9"/>
</dbReference>
<comment type="caution">
    <text evidence="2">The sequence shown here is derived from an EMBL/GenBank/DDBJ whole genome shotgun (WGS) entry which is preliminary data.</text>
</comment>
<protein>
    <submittedName>
        <fullName evidence="2">Uncharacterized protein</fullName>
    </submittedName>
</protein>
<evidence type="ECO:0000256" key="1">
    <source>
        <dbReference type="SAM" id="MobiDB-lite"/>
    </source>
</evidence>
<feature type="region of interest" description="Disordered" evidence="1">
    <location>
        <begin position="1"/>
        <end position="38"/>
    </location>
</feature>
<name>A0AAV7N8D9_PLEWA</name>
<sequence>MRGENRSPIPGSHPYRSGKDVVRPEKGGTRNGLRPLLRPDRAAGKRGAKFIKKPYYCSSCIERDISYHRVMIMLIDVTH</sequence>
<keyword evidence="3" id="KW-1185">Reference proteome</keyword>
<gene>
    <name evidence="2" type="ORF">NDU88_006350</name>
</gene>
<dbReference type="EMBL" id="JANPWB010000013">
    <property type="protein sequence ID" value="KAJ1108980.1"/>
    <property type="molecule type" value="Genomic_DNA"/>
</dbReference>
<feature type="compositionally biased region" description="Basic and acidic residues" evidence="1">
    <location>
        <begin position="17"/>
        <end position="28"/>
    </location>
</feature>
<evidence type="ECO:0000313" key="2">
    <source>
        <dbReference type="EMBL" id="KAJ1108980.1"/>
    </source>
</evidence>
<dbReference type="AlphaFoldDB" id="A0AAV7N8D9"/>
<accession>A0AAV7N8D9</accession>
<reference evidence="2" key="1">
    <citation type="journal article" date="2022" name="bioRxiv">
        <title>Sequencing and chromosome-scale assembly of the giantPleurodeles waltlgenome.</title>
        <authorList>
            <person name="Brown T."/>
            <person name="Elewa A."/>
            <person name="Iarovenko S."/>
            <person name="Subramanian E."/>
            <person name="Araus A.J."/>
            <person name="Petzold A."/>
            <person name="Susuki M."/>
            <person name="Suzuki K.-i.T."/>
            <person name="Hayashi T."/>
            <person name="Toyoda A."/>
            <person name="Oliveira C."/>
            <person name="Osipova E."/>
            <person name="Leigh N.D."/>
            <person name="Simon A."/>
            <person name="Yun M.H."/>
        </authorList>
    </citation>
    <scope>NUCLEOTIDE SEQUENCE</scope>
    <source>
        <strain evidence="2">20211129_DDA</strain>
        <tissue evidence="2">Liver</tissue>
    </source>
</reference>
<proteinExistence type="predicted"/>
<evidence type="ECO:0000313" key="3">
    <source>
        <dbReference type="Proteomes" id="UP001066276"/>
    </source>
</evidence>
<organism evidence="2 3">
    <name type="scientific">Pleurodeles waltl</name>
    <name type="common">Iberian ribbed newt</name>
    <dbReference type="NCBI Taxonomy" id="8319"/>
    <lineage>
        <taxon>Eukaryota</taxon>
        <taxon>Metazoa</taxon>
        <taxon>Chordata</taxon>
        <taxon>Craniata</taxon>
        <taxon>Vertebrata</taxon>
        <taxon>Euteleostomi</taxon>
        <taxon>Amphibia</taxon>
        <taxon>Batrachia</taxon>
        <taxon>Caudata</taxon>
        <taxon>Salamandroidea</taxon>
        <taxon>Salamandridae</taxon>
        <taxon>Pleurodelinae</taxon>
        <taxon>Pleurodeles</taxon>
    </lineage>
</organism>